<dbReference type="Gene3D" id="1.25.40.10">
    <property type="entry name" value="Tetratricopeptide repeat domain"/>
    <property type="match status" value="2"/>
</dbReference>
<feature type="region of interest" description="Disordered" evidence="2">
    <location>
        <begin position="1"/>
        <end position="21"/>
    </location>
</feature>
<dbReference type="InterPro" id="IPR027417">
    <property type="entry name" value="P-loop_NTPase"/>
</dbReference>
<accession>A0A060ZN91</accession>
<reference evidence="5 6" key="2">
    <citation type="submission" date="2021-03" db="EMBL/GenBank/DDBJ databases">
        <title>Genomic Encyclopedia of Type Strains, Phase IV (KMG-IV): sequencing the most valuable type-strain genomes for metagenomic binning, comparative biology and taxonomic classification.</title>
        <authorList>
            <person name="Goeker M."/>
        </authorList>
    </citation>
    <scope>NUCLEOTIDE SEQUENCE [LARGE SCALE GENOMIC DNA]</scope>
    <source>
        <strain evidence="5 6">DSM 41954</strain>
    </source>
</reference>
<dbReference type="InterPro" id="IPR002182">
    <property type="entry name" value="NB-ARC"/>
</dbReference>
<dbReference type="EMBL" id="LK022848">
    <property type="protein sequence ID" value="CDR07590.1"/>
    <property type="molecule type" value="Genomic_DNA"/>
</dbReference>
<reference evidence="4" key="1">
    <citation type="submission" date="2014-05" db="EMBL/GenBank/DDBJ databases">
        <authorList>
            <person name="Horn Fabian"/>
        </authorList>
    </citation>
    <scope>NUCLEOTIDE SEQUENCE</scope>
</reference>
<dbReference type="SMART" id="SM00028">
    <property type="entry name" value="TPR"/>
    <property type="match status" value="6"/>
</dbReference>
<dbReference type="EMBL" id="JAGGLR010000008">
    <property type="protein sequence ID" value="MBP2062220.1"/>
    <property type="molecule type" value="Genomic_DNA"/>
</dbReference>
<dbReference type="PANTHER" id="PTHR47691">
    <property type="entry name" value="REGULATOR-RELATED"/>
    <property type="match status" value="1"/>
</dbReference>
<dbReference type="SUPFAM" id="SSF52540">
    <property type="entry name" value="P-loop containing nucleoside triphosphate hydrolases"/>
    <property type="match status" value="1"/>
</dbReference>
<proteinExistence type="predicted"/>
<dbReference type="Gene3D" id="3.40.50.300">
    <property type="entry name" value="P-loop containing nucleotide triphosphate hydrolases"/>
    <property type="match status" value="1"/>
</dbReference>
<keyword evidence="6" id="KW-1185">Reference proteome</keyword>
<dbReference type="PROSITE" id="PS50005">
    <property type="entry name" value="TPR"/>
    <property type="match status" value="1"/>
</dbReference>
<gene>
    <name evidence="5" type="ORF">J2Z30_003236</name>
    <name evidence="4" type="ORF">SIRAN4315</name>
</gene>
<dbReference type="InterPro" id="IPR019734">
    <property type="entry name" value="TPR_rpt"/>
</dbReference>
<dbReference type="PANTHER" id="PTHR47691:SF3">
    <property type="entry name" value="HTH-TYPE TRANSCRIPTIONAL REGULATOR RV0890C-RELATED"/>
    <property type="match status" value="1"/>
</dbReference>
<evidence type="ECO:0000313" key="4">
    <source>
        <dbReference type="EMBL" id="CDR07590.1"/>
    </source>
</evidence>
<keyword evidence="1" id="KW-0802">TPR repeat</keyword>
<dbReference type="HOGENOM" id="CLU_004665_2_0_11"/>
<sequence length="819" mass="88360">MAGDERLGRQEGSTGSVPDRCWHGEEASLALGADPDSALGRTRLEVELDNGYRADVVRELRPHVPARPATALSRPTAADRPRHPMADTTVVRPAQLPAAVADFTGREDLVRELNDRLATSADRPAAIAIAGIGGIGKTALAVHLAHAARHRFPDGQLYVDLGGAGPSPADPETVLGAFLRSLGTSDAAIPDGTEERAALYRACLEGRRVLVLLDNARDAAQVRPLLPDDGAPDCVALITSRTHMSDLDRAHPVDLDAMSPPEAFDLFALIVGQERATVERAEVMDVVASCSYLPLAIRIAASRLASRRTWTVSVLARKLADERRRLDELRAGDLAVKATFELGYGQLDPAQARAFRLLGLAGGPDISLSAAGAVLGLDAAETGRLLTSLVDNSLLESAVPGRYRFHDLVRLYARACAERERRAVAEREEALSRLLDFYLATAARVYALERPGDRMVEHLEPTGHPGLLFETSKAALDWLFAEADCLLACVPKCTGESTRRRTGDLLLGALDLAESGARPRQYETVAQVVCDAAHAAGDSRTEARARSALGHLYSFTGRYGHAERELLRALELDGDDPVVASRASNQLGIVANGLGRHEDAERYLGQALDAFRADANEAGEASALANLSRLHVSRGRTRTGVELAEQGLAIYRRLGAPLRLANGMYTVGIALTRAHRLEEASVHLTEALELFHEARQPLWEGMAHFRLAEMYLAAQRPSEAVAHAERSLALGGLGGEWRRFSFLTVLAKALMAAGQPTRAQDCWRQARALRERLGSPEPEEVRQLLSTSAPDLPTATDPYTGHRDAYGVGPPVTESDPWT</sequence>
<dbReference type="SUPFAM" id="SSF48452">
    <property type="entry name" value="TPR-like"/>
    <property type="match status" value="2"/>
</dbReference>
<dbReference type="Pfam" id="PF13181">
    <property type="entry name" value="TPR_8"/>
    <property type="match status" value="1"/>
</dbReference>
<organism evidence="4">
    <name type="scientific">Streptomyces iranensis</name>
    <dbReference type="NCBI Taxonomy" id="576784"/>
    <lineage>
        <taxon>Bacteria</taxon>
        <taxon>Bacillati</taxon>
        <taxon>Actinomycetota</taxon>
        <taxon>Actinomycetes</taxon>
        <taxon>Kitasatosporales</taxon>
        <taxon>Streptomycetaceae</taxon>
        <taxon>Streptomyces</taxon>
        <taxon>Streptomyces violaceusniger group</taxon>
    </lineage>
</organism>
<evidence type="ECO:0000256" key="2">
    <source>
        <dbReference type="SAM" id="MobiDB-lite"/>
    </source>
</evidence>
<feature type="region of interest" description="Disordered" evidence="2">
    <location>
        <begin position="771"/>
        <end position="819"/>
    </location>
</feature>
<name>A0A060ZN91_9ACTN</name>
<feature type="domain" description="NB-ARC" evidence="3">
    <location>
        <begin position="107"/>
        <end position="275"/>
    </location>
</feature>
<feature type="repeat" description="TPR" evidence="1">
    <location>
        <begin position="543"/>
        <end position="576"/>
    </location>
</feature>
<evidence type="ECO:0000313" key="6">
    <source>
        <dbReference type="Proteomes" id="UP000756710"/>
    </source>
</evidence>
<protein>
    <submittedName>
        <fullName evidence="4">Regulatory protein</fullName>
    </submittedName>
    <submittedName>
        <fullName evidence="5">Tetratricopeptide (TPR) repeat protein</fullName>
    </submittedName>
</protein>
<dbReference type="Pfam" id="PF00931">
    <property type="entry name" value="NB-ARC"/>
    <property type="match status" value="1"/>
</dbReference>
<evidence type="ECO:0000313" key="5">
    <source>
        <dbReference type="EMBL" id="MBP2062220.1"/>
    </source>
</evidence>
<dbReference type="PRINTS" id="PR00364">
    <property type="entry name" value="DISEASERSIST"/>
</dbReference>
<dbReference type="AlphaFoldDB" id="A0A060ZN91"/>
<dbReference type="InterPro" id="IPR011990">
    <property type="entry name" value="TPR-like_helical_dom_sf"/>
</dbReference>
<dbReference type="RefSeq" id="WP_044571456.1">
    <property type="nucleotide sequence ID" value="NZ_BAABDR010000003.1"/>
</dbReference>
<evidence type="ECO:0000256" key="1">
    <source>
        <dbReference type="PROSITE-ProRule" id="PRU00339"/>
    </source>
</evidence>
<dbReference type="Pfam" id="PF13424">
    <property type="entry name" value="TPR_12"/>
    <property type="match status" value="1"/>
</dbReference>
<feature type="compositionally biased region" description="Basic and acidic residues" evidence="2">
    <location>
        <begin position="771"/>
        <end position="782"/>
    </location>
</feature>
<dbReference type="Proteomes" id="UP000756710">
    <property type="component" value="Unassembled WGS sequence"/>
</dbReference>
<evidence type="ECO:0000259" key="3">
    <source>
        <dbReference type="Pfam" id="PF00931"/>
    </source>
</evidence>
<dbReference type="GO" id="GO:0043531">
    <property type="term" value="F:ADP binding"/>
    <property type="evidence" value="ECO:0007669"/>
    <property type="project" value="InterPro"/>
</dbReference>